<evidence type="ECO:0000313" key="2">
    <source>
        <dbReference type="EMBL" id="MFC0629221.1"/>
    </source>
</evidence>
<comment type="caution">
    <text evidence="2">The sequence shown here is derived from an EMBL/GenBank/DDBJ whole genome shotgun (WGS) entry which is preliminary data.</text>
</comment>
<accession>A0ABV6QX50</accession>
<reference evidence="2 3" key="1">
    <citation type="submission" date="2024-09" db="EMBL/GenBank/DDBJ databases">
        <authorList>
            <person name="Sun Q."/>
            <person name="Mori K."/>
        </authorList>
    </citation>
    <scope>NUCLEOTIDE SEQUENCE [LARGE SCALE GENOMIC DNA]</scope>
    <source>
        <strain evidence="2 3">CGMCC 1.15906</strain>
    </source>
</reference>
<evidence type="ECO:0000313" key="3">
    <source>
        <dbReference type="Proteomes" id="UP001589890"/>
    </source>
</evidence>
<dbReference type="Proteomes" id="UP001589890">
    <property type="component" value="Unassembled WGS sequence"/>
</dbReference>
<feature type="transmembrane region" description="Helical" evidence="1">
    <location>
        <begin position="272"/>
        <end position="294"/>
    </location>
</feature>
<feature type="transmembrane region" description="Helical" evidence="1">
    <location>
        <begin position="56"/>
        <end position="77"/>
    </location>
</feature>
<dbReference type="RefSeq" id="WP_380056921.1">
    <property type="nucleotide sequence ID" value="NZ_JBHLTC010000047.1"/>
</dbReference>
<keyword evidence="1" id="KW-1133">Transmembrane helix</keyword>
<feature type="transmembrane region" description="Helical" evidence="1">
    <location>
        <begin position="162"/>
        <end position="181"/>
    </location>
</feature>
<protein>
    <recommendedName>
        <fullName evidence="4">DUF4328 domain-containing protein</fullName>
    </recommendedName>
</protein>
<evidence type="ECO:0008006" key="4">
    <source>
        <dbReference type="Google" id="ProtNLM"/>
    </source>
</evidence>
<keyword evidence="1" id="KW-0812">Transmembrane</keyword>
<feature type="transmembrane region" description="Helical" evidence="1">
    <location>
        <begin position="201"/>
        <end position="221"/>
    </location>
</feature>
<organism evidence="2 3">
    <name type="scientific">Kribbella deserti</name>
    <dbReference type="NCBI Taxonomy" id="1926257"/>
    <lineage>
        <taxon>Bacteria</taxon>
        <taxon>Bacillati</taxon>
        <taxon>Actinomycetota</taxon>
        <taxon>Actinomycetes</taxon>
        <taxon>Propionibacteriales</taxon>
        <taxon>Kribbellaceae</taxon>
        <taxon>Kribbella</taxon>
    </lineage>
</organism>
<keyword evidence="1" id="KW-0472">Membrane</keyword>
<proteinExistence type="predicted"/>
<evidence type="ECO:0000256" key="1">
    <source>
        <dbReference type="SAM" id="Phobius"/>
    </source>
</evidence>
<sequence>MAQDSGTLLTTVGRAGGLFAKAWPRLLAVFLIAELAHRAVQWVAVRVGHRVEAGGIALLALLALITLAMYVAMFLVLRGELPFHRRAVEEGKLAPDGQPVGEESRPLDALTAALLPFLAFYAAYQFLQQEALDYEYRLLVFGINEDAATIFTGGTVAQRPEGLAALSTWLFIGLGATAYLLRLLFKKRGTRSKSGPLQRLFVAYLEALWLFVVAYQALAFIPAPKDWLEERQVFAWIKDSYTWVLDHVLGVATVREVWDTVTGFIAAGVADLWTAAVLPLMWITITAVIYGRVLHKPERTLPLRWRFDGVTRRWQQTPHIVRVAGNTMFADWKDRWTPVADAFRLVARSGIRPMLGYFLAWAIITWCAGAIGIVVRDYVVGPRSLEAWLVFDEPLALVVEALRLMLQICLLAAAYDRMIGGLAGYLAPQKPLTVDKGATDLSAATSGMPSTEESG</sequence>
<dbReference type="EMBL" id="JBHLTC010000047">
    <property type="protein sequence ID" value="MFC0629221.1"/>
    <property type="molecule type" value="Genomic_DNA"/>
</dbReference>
<gene>
    <name evidence="2" type="ORF">ACFFGN_34470</name>
</gene>
<keyword evidence="3" id="KW-1185">Reference proteome</keyword>
<name>A0ABV6QX50_9ACTN</name>
<feature type="transmembrane region" description="Helical" evidence="1">
    <location>
        <begin position="354"/>
        <end position="375"/>
    </location>
</feature>